<protein>
    <submittedName>
        <fullName evidence="1">Uncharacterized protein</fullName>
    </submittedName>
</protein>
<evidence type="ECO:0000313" key="1">
    <source>
        <dbReference type="EMBL" id="GEN30483.1"/>
    </source>
</evidence>
<comment type="caution">
    <text evidence="1">The sequence shown here is derived from an EMBL/GenBank/DDBJ whole genome shotgun (WGS) entry which is preliminary data.</text>
</comment>
<dbReference type="AlphaFoldDB" id="A0A511UYF1"/>
<sequence length="75" mass="8590">MILYTPLSELDIFPISETDYTKLRSISYKGKNIYVENISDGNYKIIQLISTDPSDFLNENYSPGTLISYQDSNDI</sequence>
<evidence type="ECO:0000313" key="2">
    <source>
        <dbReference type="Proteomes" id="UP000321491"/>
    </source>
</evidence>
<proteinExistence type="predicted"/>
<name>A0A511UYF1_9BACI</name>
<dbReference type="RefSeq" id="WP_146935787.1">
    <property type="nucleotide sequence ID" value="NZ_BJXW01000008.1"/>
</dbReference>
<accession>A0A511UYF1</accession>
<reference evidence="1 2" key="1">
    <citation type="submission" date="2019-07" db="EMBL/GenBank/DDBJ databases">
        <title>Whole genome shotgun sequence of Cerasibacillus quisquiliarum NBRC 102429.</title>
        <authorList>
            <person name="Hosoyama A."/>
            <person name="Uohara A."/>
            <person name="Ohji S."/>
            <person name="Ichikawa N."/>
        </authorList>
    </citation>
    <scope>NUCLEOTIDE SEQUENCE [LARGE SCALE GENOMIC DNA]</scope>
    <source>
        <strain evidence="1 2">NBRC 102429</strain>
    </source>
</reference>
<dbReference type="EMBL" id="BJXW01000008">
    <property type="protein sequence ID" value="GEN30483.1"/>
    <property type="molecule type" value="Genomic_DNA"/>
</dbReference>
<gene>
    <name evidence="1" type="ORF">CQU01_07210</name>
</gene>
<dbReference type="Proteomes" id="UP000321491">
    <property type="component" value="Unassembled WGS sequence"/>
</dbReference>
<dbReference type="Pfam" id="PF14035">
    <property type="entry name" value="YlzJ"/>
    <property type="match status" value="1"/>
</dbReference>
<keyword evidence="2" id="KW-1185">Reference proteome</keyword>
<organism evidence="1 2">
    <name type="scientific">Cerasibacillus quisquiliarum</name>
    <dbReference type="NCBI Taxonomy" id="227865"/>
    <lineage>
        <taxon>Bacteria</taxon>
        <taxon>Bacillati</taxon>
        <taxon>Bacillota</taxon>
        <taxon>Bacilli</taxon>
        <taxon>Bacillales</taxon>
        <taxon>Bacillaceae</taxon>
        <taxon>Cerasibacillus</taxon>
    </lineage>
</organism>
<dbReference type="OrthoDB" id="1683573at2"/>
<dbReference type="InterPro" id="IPR025619">
    <property type="entry name" value="YlzJ"/>
</dbReference>